<dbReference type="Proteomes" id="UP000031419">
    <property type="component" value="Unassembled WGS sequence"/>
</dbReference>
<protein>
    <submittedName>
        <fullName evidence="2">Regulator</fullName>
    </submittedName>
</protein>
<gene>
    <name evidence="2" type="ORF">GU90_17005</name>
</gene>
<accession>A0A073AVR6</accession>
<feature type="domain" description="DUF397" evidence="1">
    <location>
        <begin position="6"/>
        <end position="57"/>
    </location>
</feature>
<comment type="caution">
    <text evidence="2">The sequence shown here is derived from an EMBL/GenBank/DDBJ whole genome shotgun (WGS) entry which is preliminary data.</text>
</comment>
<evidence type="ECO:0000313" key="2">
    <source>
        <dbReference type="EMBL" id="KEI43441.1"/>
    </source>
</evidence>
<dbReference type="OrthoDB" id="3430276at2"/>
<dbReference type="AlphaFoldDB" id="A0A073AVR6"/>
<reference evidence="2 3" key="1">
    <citation type="submission" date="2014-06" db="EMBL/GenBank/DDBJ databases">
        <title>Saccharopolyspora rectivirgula DSM-43113 Genome sequencing.</title>
        <authorList>
            <person name="Barrera C."/>
            <person name="Millon L."/>
            <person name="Rognon B."/>
            <person name="Zaugg C."/>
            <person name="Monod M."/>
        </authorList>
    </citation>
    <scope>NUCLEOTIDE SEQUENCE [LARGE SCALE GENOMIC DNA]</scope>
    <source>
        <strain evidence="2 3">DSM 43113</strain>
    </source>
</reference>
<name>A0A073AVR6_9PSEU</name>
<evidence type="ECO:0000313" key="3">
    <source>
        <dbReference type="Proteomes" id="UP000031419"/>
    </source>
</evidence>
<dbReference type="EMBL" id="JNVU01000039">
    <property type="protein sequence ID" value="KEI43441.1"/>
    <property type="molecule type" value="Genomic_DNA"/>
</dbReference>
<proteinExistence type="predicted"/>
<dbReference type="RefSeq" id="WP_029721861.1">
    <property type="nucleotide sequence ID" value="NZ_JAJUIW010000024.1"/>
</dbReference>
<dbReference type="InterPro" id="IPR007278">
    <property type="entry name" value="DUF397"/>
</dbReference>
<organism evidence="2 3">
    <name type="scientific">Saccharopolyspora rectivirgula</name>
    <dbReference type="NCBI Taxonomy" id="28042"/>
    <lineage>
        <taxon>Bacteria</taxon>
        <taxon>Bacillati</taxon>
        <taxon>Actinomycetota</taxon>
        <taxon>Actinomycetes</taxon>
        <taxon>Pseudonocardiales</taxon>
        <taxon>Pseudonocardiaceae</taxon>
        <taxon>Saccharopolyspora</taxon>
    </lineage>
</organism>
<dbReference type="STRING" id="28042.GU90_17005"/>
<evidence type="ECO:0000259" key="1">
    <source>
        <dbReference type="Pfam" id="PF04149"/>
    </source>
</evidence>
<keyword evidence="3" id="KW-1185">Reference proteome</keyword>
<sequence length="62" mass="7027">MEQRVAWRTSSRTQGQGQCVEIGFGTGCVVVRDTKDRGGGQLTLSWQRWHDFLSWVKRTGAD</sequence>
<dbReference type="Pfam" id="PF04149">
    <property type="entry name" value="DUF397"/>
    <property type="match status" value="1"/>
</dbReference>